<gene>
    <name evidence="2" type="ORF">INF20_03365</name>
</gene>
<dbReference type="EMBL" id="JADCKA010000004">
    <property type="protein sequence ID" value="MBE5035318.1"/>
    <property type="molecule type" value="Genomic_DNA"/>
</dbReference>
<reference evidence="2 3" key="1">
    <citation type="submission" date="2020-10" db="EMBL/GenBank/DDBJ databases">
        <title>ChiBAC.</title>
        <authorList>
            <person name="Zenner C."/>
            <person name="Hitch T.C.A."/>
            <person name="Clavel T."/>
        </authorList>
    </citation>
    <scope>NUCLEOTIDE SEQUENCE [LARGE SCALE GENOMIC DNA]</scope>
    <source>
        <strain evidence="2 3">DSM 108706</strain>
    </source>
</reference>
<dbReference type="SUPFAM" id="SSF55729">
    <property type="entry name" value="Acyl-CoA N-acyltransferases (Nat)"/>
    <property type="match status" value="2"/>
</dbReference>
<accession>A0ABR9QWR5</accession>
<protein>
    <submittedName>
        <fullName evidence="2">DUF2156 domain-containing protein</fullName>
    </submittedName>
</protein>
<dbReference type="Proteomes" id="UP001516588">
    <property type="component" value="Unassembled WGS sequence"/>
</dbReference>
<dbReference type="PANTHER" id="PTHR41373">
    <property type="entry name" value="DUF2156 DOMAIN-CONTAINING PROTEIN"/>
    <property type="match status" value="1"/>
</dbReference>
<dbReference type="InterPro" id="IPR016181">
    <property type="entry name" value="Acyl_CoA_acyltransferase"/>
</dbReference>
<evidence type="ECO:0000313" key="3">
    <source>
        <dbReference type="Proteomes" id="UP001516588"/>
    </source>
</evidence>
<evidence type="ECO:0000313" key="2">
    <source>
        <dbReference type="EMBL" id="MBE5035318.1"/>
    </source>
</evidence>
<keyword evidence="3" id="KW-1185">Reference proteome</keyword>
<dbReference type="PIRSF" id="PIRSF018688">
    <property type="entry name" value="UCP018688"/>
    <property type="match status" value="1"/>
</dbReference>
<name>A0ABR9QWR5_9FIRM</name>
<dbReference type="PANTHER" id="PTHR41373:SF1">
    <property type="entry name" value="PHOSPHATIDYLGLYCEROL LYSYLTRANSFERASE C-TERMINAL DOMAIN-CONTAINING PROTEIN"/>
    <property type="match status" value="1"/>
</dbReference>
<evidence type="ECO:0000259" key="1">
    <source>
        <dbReference type="Pfam" id="PF09924"/>
    </source>
</evidence>
<dbReference type="Gene3D" id="3.40.630.30">
    <property type="match status" value="1"/>
</dbReference>
<organism evidence="2 3">
    <name type="scientific">Gallibacter intestinalis</name>
    <dbReference type="NCBI Taxonomy" id="2779356"/>
    <lineage>
        <taxon>Bacteria</taxon>
        <taxon>Bacillati</taxon>
        <taxon>Bacillota</taxon>
        <taxon>Clostridia</taxon>
        <taxon>Eubacteriales</taxon>
        <taxon>Eubacteriaceae</taxon>
        <taxon>Gallibacter</taxon>
    </lineage>
</organism>
<dbReference type="InterPro" id="IPR016732">
    <property type="entry name" value="UCP018688"/>
</dbReference>
<sequence length="312" mass="36300">MYIFDNRITIESRDELQKYLRGYRYCTSGLSFSSLYMWRDINDFSWEMFGDYMCICGMSHLELEEGIILPFMAVPLTSTGSYDSAELRETVLMAKEKMEEAGYPFSMRLVPFPLTEELAKAFPGQLKIVADRDNFDYLYHKNDMIELKGRSLHKKKNHMNYFLKNYEYEYKPLTSDMAEDAMRFIAEFNARKEIPPHERELLGMEERAMKDVFENIEKAGYLAGAILIDGKIEALSVGGIINSNTVGVHIEKANIGYRGLYQIINMEFCKHLPAEIKYVNREEDMGLPGLRKSKLSYKPVKLVEKYIVTFKE</sequence>
<dbReference type="RefSeq" id="WP_226384988.1">
    <property type="nucleotide sequence ID" value="NZ_JADCKA010000004.1"/>
</dbReference>
<dbReference type="Pfam" id="PF09924">
    <property type="entry name" value="LPG_synthase_C"/>
    <property type="match status" value="1"/>
</dbReference>
<proteinExistence type="predicted"/>
<feature type="domain" description="Phosphatidylglycerol lysyltransferase C-terminal" evidence="1">
    <location>
        <begin position="27"/>
        <end position="308"/>
    </location>
</feature>
<comment type="caution">
    <text evidence="2">The sequence shown here is derived from an EMBL/GenBank/DDBJ whole genome shotgun (WGS) entry which is preliminary data.</text>
</comment>
<dbReference type="InterPro" id="IPR024320">
    <property type="entry name" value="LPG_synthase_C"/>
</dbReference>